<evidence type="ECO:0000313" key="2">
    <source>
        <dbReference type="EMBL" id="XCH12204.1"/>
    </source>
</evidence>
<dbReference type="AlphaFoldDB" id="A0AAU8ETC5"/>
<evidence type="ECO:0000256" key="1">
    <source>
        <dbReference type="SAM" id="MobiDB-lite"/>
    </source>
</evidence>
<protein>
    <submittedName>
        <fullName evidence="2">Uncharacterized protein</fullName>
    </submittedName>
</protein>
<name>A0AAU8ETC5_9MICC</name>
<dbReference type="EMBL" id="CP159279">
    <property type="protein sequence ID" value="XCH12204.1"/>
    <property type="molecule type" value="Genomic_DNA"/>
</dbReference>
<gene>
    <name evidence="2" type="ORF">ABRP34_04100</name>
</gene>
<reference evidence="2" key="1">
    <citation type="submission" date="2024-06" db="EMBL/GenBank/DDBJ databases">
        <title>Biodegradation of dimethachlon by Arthrobacter sp. K5: mechanistic insights and ecological implications.</title>
        <authorList>
            <person name="Hu S."/>
            <person name="Lu P."/>
        </authorList>
    </citation>
    <scope>NUCLEOTIDE SEQUENCE</scope>
    <source>
        <strain evidence="2">K5</strain>
    </source>
</reference>
<feature type="compositionally biased region" description="Low complexity" evidence="1">
    <location>
        <begin position="16"/>
        <end position="29"/>
    </location>
</feature>
<feature type="region of interest" description="Disordered" evidence="1">
    <location>
        <begin position="1"/>
        <end position="38"/>
    </location>
</feature>
<organism evidence="2">
    <name type="scientific">Arthrobacter sp. K5</name>
    <dbReference type="NCBI Taxonomy" id="2839623"/>
    <lineage>
        <taxon>Bacteria</taxon>
        <taxon>Bacillati</taxon>
        <taxon>Actinomycetota</taxon>
        <taxon>Actinomycetes</taxon>
        <taxon>Micrococcales</taxon>
        <taxon>Micrococcaceae</taxon>
        <taxon>Arthrobacter</taxon>
    </lineage>
</organism>
<accession>A0AAU8ETC5</accession>
<sequence>MYANLRAMNAHHNEAADASASEPALAAPSQTVEPGELTTAPWMGLRYLPEGP</sequence>
<proteinExistence type="predicted"/>
<dbReference type="RefSeq" id="WP_353712362.1">
    <property type="nucleotide sequence ID" value="NZ_CP159279.1"/>
</dbReference>